<dbReference type="InterPro" id="IPR001279">
    <property type="entry name" value="Metallo-B-lactamas"/>
</dbReference>
<dbReference type="InterPro" id="IPR036866">
    <property type="entry name" value="RibonucZ/Hydroxyglut_hydro"/>
</dbReference>
<evidence type="ECO:0000313" key="3">
    <source>
        <dbReference type="Proteomes" id="UP000267029"/>
    </source>
</evidence>
<sequence length="367" mass="41323">MGPGWLINGYEVFGWSISGNETSIGVVKDELLFRFDVGAAPLWWKCAEHVFIRRSHGHIDHIGAICQHMRKRELNDLPPAVYYLLPQLVEPVKELCRIFSQLHGRDLECFQCPKIVALEPGSLIQVIFGWSISGNETSVGVLKDELLFMFDVGAAPLWSKRADHVFISHGHIDHIGAICQHMRKRELNGLAPAVYYLLPQLVEPVKELCRIFSQLHGRDLECFRCPNIVAVDPGSSIQINASWYVESFATDHVVPSQGYILYRQATARGRRIPEVAYTGDTRFSIFTGPAHPDLLRVKLLISEATYLDDSPRLTENAQKYGHVLLRQYAENEHLFRVIELLPLAFLGGTSQVASAFNPFLPEGDPLV</sequence>
<evidence type="ECO:0000259" key="1">
    <source>
        <dbReference type="SMART" id="SM00849"/>
    </source>
</evidence>
<dbReference type="SMART" id="SM00849">
    <property type="entry name" value="Lactamase_B"/>
    <property type="match status" value="1"/>
</dbReference>
<feature type="domain" description="Metallo-beta-lactamase" evidence="1">
    <location>
        <begin position="136"/>
        <end position="322"/>
    </location>
</feature>
<dbReference type="PANTHER" id="PTHR46504">
    <property type="entry name" value="TRNASE Z TRZ1"/>
    <property type="match status" value="1"/>
</dbReference>
<name>A0A0R3UBT8_MESCO</name>
<protein>
    <recommendedName>
        <fullName evidence="1">Metallo-beta-lactamase domain-containing protein</fullName>
    </recommendedName>
</protein>
<dbReference type="AlphaFoldDB" id="A0A0R3UBT8"/>
<evidence type="ECO:0000313" key="2">
    <source>
        <dbReference type="EMBL" id="VDD78384.1"/>
    </source>
</evidence>
<organism evidence="2 3">
    <name type="scientific">Mesocestoides corti</name>
    <name type="common">Flatworm</name>
    <dbReference type="NCBI Taxonomy" id="53468"/>
    <lineage>
        <taxon>Eukaryota</taxon>
        <taxon>Metazoa</taxon>
        <taxon>Spiralia</taxon>
        <taxon>Lophotrochozoa</taxon>
        <taxon>Platyhelminthes</taxon>
        <taxon>Cestoda</taxon>
        <taxon>Eucestoda</taxon>
        <taxon>Cyclophyllidea</taxon>
        <taxon>Mesocestoididae</taxon>
        <taxon>Mesocestoides</taxon>
    </lineage>
</organism>
<dbReference type="STRING" id="53468.A0A0R3UBT8"/>
<proteinExistence type="predicted"/>
<accession>A0A0R3UBT8</accession>
<dbReference type="EMBL" id="UXSR01001581">
    <property type="protein sequence ID" value="VDD78384.1"/>
    <property type="molecule type" value="Genomic_DNA"/>
</dbReference>
<dbReference type="PANTHER" id="PTHR46504:SF2">
    <property type="entry name" value="TRNASE Z TRZ1"/>
    <property type="match status" value="1"/>
</dbReference>
<dbReference type="SUPFAM" id="SSF56281">
    <property type="entry name" value="Metallo-hydrolase/oxidoreductase"/>
    <property type="match status" value="2"/>
</dbReference>
<dbReference type="OrthoDB" id="527344at2759"/>
<dbReference type="Gene3D" id="3.60.15.10">
    <property type="entry name" value="Ribonuclease Z/Hydroxyacylglutathione hydrolase-like"/>
    <property type="match status" value="1"/>
</dbReference>
<dbReference type="Proteomes" id="UP000267029">
    <property type="component" value="Unassembled WGS sequence"/>
</dbReference>
<keyword evidence="3" id="KW-1185">Reference proteome</keyword>
<gene>
    <name evidence="2" type="ORF">MCOS_LOCUS4387</name>
</gene>
<dbReference type="Pfam" id="PF12706">
    <property type="entry name" value="Lactamase_B_2"/>
    <property type="match status" value="1"/>
</dbReference>
<reference evidence="2 3" key="1">
    <citation type="submission" date="2018-10" db="EMBL/GenBank/DDBJ databases">
        <authorList>
            <consortium name="Pathogen Informatics"/>
        </authorList>
    </citation>
    <scope>NUCLEOTIDE SEQUENCE [LARGE SCALE GENOMIC DNA]</scope>
</reference>